<gene>
    <name evidence="1" type="ORF">AVEN_153437_1</name>
</gene>
<proteinExistence type="predicted"/>
<name>A0A4Y2IA57_ARAVE</name>
<protein>
    <submittedName>
        <fullName evidence="1">Uncharacterized protein</fullName>
    </submittedName>
</protein>
<keyword evidence="2" id="KW-1185">Reference proteome</keyword>
<sequence>CQYIKIEFEGARGQSNLLNANEVVYAHQESEQQIAMQRIPVELDILLAFNNGGETLN</sequence>
<feature type="non-terminal residue" evidence="1">
    <location>
        <position position="1"/>
    </location>
</feature>
<evidence type="ECO:0000313" key="2">
    <source>
        <dbReference type="Proteomes" id="UP000499080"/>
    </source>
</evidence>
<dbReference type="EMBL" id="BGPR01105888">
    <property type="protein sequence ID" value="GBM74554.1"/>
    <property type="molecule type" value="Genomic_DNA"/>
</dbReference>
<organism evidence="1 2">
    <name type="scientific">Araneus ventricosus</name>
    <name type="common">Orbweaver spider</name>
    <name type="synonym">Epeira ventricosa</name>
    <dbReference type="NCBI Taxonomy" id="182803"/>
    <lineage>
        <taxon>Eukaryota</taxon>
        <taxon>Metazoa</taxon>
        <taxon>Ecdysozoa</taxon>
        <taxon>Arthropoda</taxon>
        <taxon>Chelicerata</taxon>
        <taxon>Arachnida</taxon>
        <taxon>Araneae</taxon>
        <taxon>Araneomorphae</taxon>
        <taxon>Entelegynae</taxon>
        <taxon>Araneoidea</taxon>
        <taxon>Araneidae</taxon>
        <taxon>Araneus</taxon>
    </lineage>
</organism>
<dbReference type="Proteomes" id="UP000499080">
    <property type="component" value="Unassembled WGS sequence"/>
</dbReference>
<evidence type="ECO:0000313" key="1">
    <source>
        <dbReference type="EMBL" id="GBM74554.1"/>
    </source>
</evidence>
<comment type="caution">
    <text evidence="1">The sequence shown here is derived from an EMBL/GenBank/DDBJ whole genome shotgun (WGS) entry which is preliminary data.</text>
</comment>
<reference evidence="1 2" key="1">
    <citation type="journal article" date="2019" name="Sci. Rep.">
        <title>Orb-weaving spider Araneus ventricosus genome elucidates the spidroin gene catalogue.</title>
        <authorList>
            <person name="Kono N."/>
            <person name="Nakamura H."/>
            <person name="Ohtoshi R."/>
            <person name="Moran D.A.P."/>
            <person name="Shinohara A."/>
            <person name="Yoshida Y."/>
            <person name="Fujiwara M."/>
            <person name="Mori M."/>
            <person name="Tomita M."/>
            <person name="Arakawa K."/>
        </authorList>
    </citation>
    <scope>NUCLEOTIDE SEQUENCE [LARGE SCALE GENOMIC DNA]</scope>
</reference>
<dbReference type="AlphaFoldDB" id="A0A4Y2IA57"/>
<accession>A0A4Y2IA57</accession>